<dbReference type="Gene3D" id="3.20.20.100">
    <property type="entry name" value="NADP-dependent oxidoreductase domain"/>
    <property type="match status" value="1"/>
</dbReference>
<accession>A0AA39X2L1</accession>
<evidence type="ECO:0000259" key="7">
    <source>
        <dbReference type="Pfam" id="PF00248"/>
    </source>
</evidence>
<dbReference type="Pfam" id="PF00248">
    <property type="entry name" value="Aldo_ket_red"/>
    <property type="match status" value="1"/>
</dbReference>
<evidence type="ECO:0000256" key="2">
    <source>
        <dbReference type="ARBA" id="ARBA00022857"/>
    </source>
</evidence>
<organism evidence="8 9">
    <name type="scientific">Immersiella caudata</name>
    <dbReference type="NCBI Taxonomy" id="314043"/>
    <lineage>
        <taxon>Eukaryota</taxon>
        <taxon>Fungi</taxon>
        <taxon>Dikarya</taxon>
        <taxon>Ascomycota</taxon>
        <taxon>Pezizomycotina</taxon>
        <taxon>Sordariomycetes</taxon>
        <taxon>Sordariomycetidae</taxon>
        <taxon>Sordariales</taxon>
        <taxon>Lasiosphaeriaceae</taxon>
        <taxon>Immersiella</taxon>
    </lineage>
</organism>
<dbReference type="SUPFAM" id="SSF51430">
    <property type="entry name" value="NAD(P)-linked oxidoreductase"/>
    <property type="match status" value="1"/>
</dbReference>
<feature type="binding site" evidence="5">
    <location>
        <position position="135"/>
    </location>
    <ligand>
        <name>substrate</name>
    </ligand>
</feature>
<protein>
    <submittedName>
        <fullName evidence="8">NADP-dependent oxidoreductase domain-containing protein</fullName>
    </submittedName>
</protein>
<evidence type="ECO:0000256" key="6">
    <source>
        <dbReference type="PIRSR" id="PIRSR000097-3"/>
    </source>
</evidence>
<dbReference type="Proteomes" id="UP001175000">
    <property type="component" value="Unassembled WGS sequence"/>
</dbReference>
<dbReference type="PANTHER" id="PTHR43827:SF3">
    <property type="entry name" value="NADP-DEPENDENT OXIDOREDUCTASE DOMAIN-CONTAINING PROTEIN"/>
    <property type="match status" value="1"/>
</dbReference>
<dbReference type="AlphaFoldDB" id="A0AA39X2L1"/>
<comment type="similarity">
    <text evidence="1">Belongs to the aldo/keto reductase family.</text>
</comment>
<feature type="domain" description="NADP-dependent oxidoreductase" evidence="7">
    <location>
        <begin position="40"/>
        <end position="292"/>
    </location>
</feature>
<evidence type="ECO:0000256" key="5">
    <source>
        <dbReference type="PIRSR" id="PIRSR000097-2"/>
    </source>
</evidence>
<dbReference type="FunFam" id="3.20.20.100:FF:000002">
    <property type="entry name" value="2,5-diketo-D-gluconic acid reductase A"/>
    <property type="match status" value="1"/>
</dbReference>
<gene>
    <name evidence="8" type="ORF">B0T14DRAFT_534365</name>
</gene>
<dbReference type="InterPro" id="IPR036812">
    <property type="entry name" value="NAD(P)_OxRdtase_dom_sf"/>
</dbReference>
<dbReference type="CDD" id="cd19120">
    <property type="entry name" value="AKR_AKR3C2-3"/>
    <property type="match status" value="1"/>
</dbReference>
<evidence type="ECO:0000256" key="3">
    <source>
        <dbReference type="ARBA" id="ARBA00023002"/>
    </source>
</evidence>
<dbReference type="PANTHER" id="PTHR43827">
    <property type="entry name" value="2,5-DIKETO-D-GLUCONIC ACID REDUCTASE"/>
    <property type="match status" value="1"/>
</dbReference>
<reference evidence="8" key="1">
    <citation type="submission" date="2023-06" db="EMBL/GenBank/DDBJ databases">
        <title>Genome-scale phylogeny and comparative genomics of the fungal order Sordariales.</title>
        <authorList>
            <consortium name="Lawrence Berkeley National Laboratory"/>
            <person name="Hensen N."/>
            <person name="Bonometti L."/>
            <person name="Westerberg I."/>
            <person name="Brannstrom I.O."/>
            <person name="Guillou S."/>
            <person name="Cros-Aarteil S."/>
            <person name="Calhoun S."/>
            <person name="Haridas S."/>
            <person name="Kuo A."/>
            <person name="Mondo S."/>
            <person name="Pangilinan J."/>
            <person name="Riley R."/>
            <person name="Labutti K."/>
            <person name="Andreopoulos B."/>
            <person name="Lipzen A."/>
            <person name="Chen C."/>
            <person name="Yanf M."/>
            <person name="Daum C."/>
            <person name="Ng V."/>
            <person name="Clum A."/>
            <person name="Steindorff A."/>
            <person name="Ohm R."/>
            <person name="Martin F."/>
            <person name="Silar P."/>
            <person name="Natvig D."/>
            <person name="Lalanne C."/>
            <person name="Gautier V."/>
            <person name="Ament-Velasquez S.L."/>
            <person name="Kruys A."/>
            <person name="Hutchinson M.I."/>
            <person name="Powell A.J."/>
            <person name="Barry K."/>
            <person name="Miller A.N."/>
            <person name="Grigoriev I.V."/>
            <person name="Debuchy R."/>
            <person name="Gladieux P."/>
            <person name="Thoren M.H."/>
            <person name="Johannesson H."/>
        </authorList>
    </citation>
    <scope>NUCLEOTIDE SEQUENCE</scope>
    <source>
        <strain evidence="8">CBS 606.72</strain>
    </source>
</reference>
<dbReference type="InterPro" id="IPR044494">
    <property type="entry name" value="AKR3C2/3"/>
</dbReference>
<evidence type="ECO:0000313" key="8">
    <source>
        <dbReference type="EMBL" id="KAK0626143.1"/>
    </source>
</evidence>
<dbReference type="GO" id="GO:0016616">
    <property type="term" value="F:oxidoreductase activity, acting on the CH-OH group of donors, NAD or NADP as acceptor"/>
    <property type="evidence" value="ECO:0007669"/>
    <property type="project" value="UniProtKB-ARBA"/>
</dbReference>
<name>A0AA39X2L1_9PEZI</name>
<feature type="site" description="Lowers pKa of active site Tyr" evidence="6">
    <location>
        <position position="104"/>
    </location>
</feature>
<evidence type="ECO:0000256" key="4">
    <source>
        <dbReference type="PIRSR" id="PIRSR000097-1"/>
    </source>
</evidence>
<sequence>MNSITSSYTPDASGETPKQLEYIPNLKLSDGNEIPMLGYGLGTAYFKGKNSPEFDEKTVNDAVTALKNGYYHLDGAEAYGNERELGAAIARSGVPRSKLFVTTKTSVKHSETIADAFNRSLSRLGLDYVDLYLIHHPFHSTTPAEHRAKWAEMEALKDSGKARSIGVSNYLPEHLEHLVDAKHPPVINQIEYHPYLQHGDLVSWHKAHNIAVEAYAPLTAITKVPGGPVDPVYEKLARKYGVEPGLVGLRWCLDQGIVTVTTSGSEQRLQTYQRSLPSFKLTPKEVEEISEAGKGKNYRGFWTYRVAKDDWR</sequence>
<keyword evidence="9" id="KW-1185">Reference proteome</keyword>
<dbReference type="InterPro" id="IPR018170">
    <property type="entry name" value="Aldo/ket_reductase_CS"/>
</dbReference>
<keyword evidence="2" id="KW-0521">NADP</keyword>
<dbReference type="InterPro" id="IPR023210">
    <property type="entry name" value="NADP_OxRdtase_dom"/>
</dbReference>
<evidence type="ECO:0000313" key="9">
    <source>
        <dbReference type="Proteomes" id="UP001175000"/>
    </source>
</evidence>
<keyword evidence="3" id="KW-0560">Oxidoreductase</keyword>
<proteinExistence type="inferred from homology"/>
<dbReference type="PRINTS" id="PR00069">
    <property type="entry name" value="ALDKETRDTASE"/>
</dbReference>
<comment type="caution">
    <text evidence="8">The sequence shown here is derived from an EMBL/GenBank/DDBJ whole genome shotgun (WGS) entry which is preliminary data.</text>
</comment>
<dbReference type="InterPro" id="IPR020471">
    <property type="entry name" value="AKR"/>
</dbReference>
<dbReference type="PIRSF" id="PIRSF000097">
    <property type="entry name" value="AKR"/>
    <property type="match status" value="1"/>
</dbReference>
<dbReference type="EMBL" id="JAULSU010000002">
    <property type="protein sequence ID" value="KAK0626143.1"/>
    <property type="molecule type" value="Genomic_DNA"/>
</dbReference>
<dbReference type="GO" id="GO:0016652">
    <property type="term" value="F:oxidoreductase activity, acting on NAD(P)H as acceptor"/>
    <property type="evidence" value="ECO:0007669"/>
    <property type="project" value="InterPro"/>
</dbReference>
<evidence type="ECO:0000256" key="1">
    <source>
        <dbReference type="ARBA" id="ARBA00007905"/>
    </source>
</evidence>
<feature type="active site" description="Proton donor" evidence="4">
    <location>
        <position position="79"/>
    </location>
</feature>
<dbReference type="PROSITE" id="PS00062">
    <property type="entry name" value="ALDOKETO_REDUCTASE_2"/>
    <property type="match status" value="1"/>
</dbReference>